<gene>
    <name evidence="1" type="ORF">NJ959_12155</name>
</gene>
<protein>
    <submittedName>
        <fullName evidence="1">Uncharacterized protein</fullName>
    </submittedName>
</protein>
<dbReference type="EMBL" id="JAMZMM010000099">
    <property type="protein sequence ID" value="MCP2729210.1"/>
    <property type="molecule type" value="Genomic_DNA"/>
</dbReference>
<dbReference type="AlphaFoldDB" id="A0AAE3KM64"/>
<accession>A0AAE3KM64</accession>
<evidence type="ECO:0000313" key="1">
    <source>
        <dbReference type="EMBL" id="MCP2729210.1"/>
    </source>
</evidence>
<comment type="caution">
    <text evidence="1">The sequence shown here is derived from an EMBL/GenBank/DDBJ whole genome shotgun (WGS) entry which is preliminary data.</text>
</comment>
<organism evidence="1 2">
    <name type="scientific">Limnofasciculus baicalensis BBK-W-15</name>
    <dbReference type="NCBI Taxonomy" id="2699891"/>
    <lineage>
        <taxon>Bacteria</taxon>
        <taxon>Bacillati</taxon>
        <taxon>Cyanobacteriota</taxon>
        <taxon>Cyanophyceae</taxon>
        <taxon>Coleofasciculales</taxon>
        <taxon>Coleofasciculaceae</taxon>
        <taxon>Limnofasciculus</taxon>
        <taxon>Limnofasciculus baicalensis</taxon>
    </lineage>
</organism>
<keyword evidence="2" id="KW-1185">Reference proteome</keyword>
<dbReference type="Proteomes" id="UP001204953">
    <property type="component" value="Unassembled WGS sequence"/>
</dbReference>
<proteinExistence type="predicted"/>
<sequence length="130" mass="14921">MSQTISPKIVDLGLQVVNEEIDHALAVYPDESGKKVFGNPDFRQKLIDYVMGSIPETYFPSKDSLNRFVKNRFPSHSLELRLRIEKYVHWGIEYILATHEDVLNQNLTPKPQLKNTSLDYAKCRNSVLSA</sequence>
<dbReference type="RefSeq" id="WP_254011995.1">
    <property type="nucleotide sequence ID" value="NZ_JAMZMM010000099.1"/>
</dbReference>
<name>A0AAE3KM64_9CYAN</name>
<reference evidence="1" key="1">
    <citation type="submission" date="2022-06" db="EMBL/GenBank/DDBJ databases">
        <title>New cyanobacteria of genus Symplocastrum in benthos of Lake Baikal.</title>
        <authorList>
            <person name="Sorokovikova E."/>
            <person name="Tikhonova I."/>
            <person name="Krasnopeev A."/>
            <person name="Evseev P."/>
            <person name="Gladkikh A."/>
            <person name="Belykh O."/>
        </authorList>
    </citation>
    <scope>NUCLEOTIDE SEQUENCE</scope>
    <source>
        <strain evidence="1">BBK-W-15</strain>
    </source>
</reference>
<evidence type="ECO:0000313" key="2">
    <source>
        <dbReference type="Proteomes" id="UP001204953"/>
    </source>
</evidence>